<evidence type="ECO:0008006" key="4">
    <source>
        <dbReference type="Google" id="ProtNLM"/>
    </source>
</evidence>
<protein>
    <recommendedName>
        <fullName evidence="4">Competence protein ComEA</fullName>
    </recommendedName>
</protein>
<dbReference type="Proteomes" id="UP000244937">
    <property type="component" value="Chromosome"/>
</dbReference>
<evidence type="ECO:0000313" key="3">
    <source>
        <dbReference type="Proteomes" id="UP000244937"/>
    </source>
</evidence>
<sequence>MLSTPIKSFFQFNAAQRFSLILLLTLVILLQLFYVFMDFTPTEINPAEQKQWLALQGKIDSLKAVSKNTKPKIYPFNPNFITDFKGYKLGMSIAEIDRLLAFRKTNRYVNSAEEFQQVTKISDSLLAKISPYFKFPDWVKNKKDFSRQNFSFASAEKKKPAVIKDINLATQQDLMDVYGIGPALSERILKEKEKLGGFVSMEQMDFIWGLSPDVIEKLKQSFRIESLPAIKKIPVNTATIKELSKVPYLNYYSAKAIVTFRSMNGEIRNAEDLTKIKDFPVEKFKIIALYLGF</sequence>
<dbReference type="EMBL" id="CP029187">
    <property type="protein sequence ID" value="AWI25618.1"/>
    <property type="molecule type" value="Genomic_DNA"/>
</dbReference>
<dbReference type="KEGG" id="fpal:HYN49_06755"/>
<keyword evidence="1" id="KW-0472">Membrane</keyword>
<reference evidence="2 3" key="1">
    <citation type="submission" date="2018-05" db="EMBL/GenBank/DDBJ databases">
        <title>Genome sequencing of Flavobacterium sp. HYN0049.</title>
        <authorList>
            <person name="Yi H."/>
            <person name="Baek C."/>
        </authorList>
    </citation>
    <scope>NUCLEOTIDE SEQUENCE [LARGE SCALE GENOMIC DNA]</scope>
    <source>
        <strain evidence="2 3">HYN0049</strain>
    </source>
</reference>
<dbReference type="OrthoDB" id="981124at2"/>
<keyword evidence="1" id="KW-1133">Transmembrane helix</keyword>
<dbReference type="InterPro" id="IPR010994">
    <property type="entry name" value="RuvA_2-like"/>
</dbReference>
<dbReference type="InterPro" id="IPR051675">
    <property type="entry name" value="Endo/Exo/Phosphatase_dom_1"/>
</dbReference>
<dbReference type="PANTHER" id="PTHR21180">
    <property type="entry name" value="ENDONUCLEASE/EXONUCLEASE/PHOSPHATASE FAMILY DOMAIN-CONTAINING PROTEIN 1"/>
    <property type="match status" value="1"/>
</dbReference>
<name>A0A2S1SGS7_9FLAO</name>
<gene>
    <name evidence="2" type="ORF">HYN49_06755</name>
</gene>
<keyword evidence="1" id="KW-0812">Transmembrane</keyword>
<dbReference type="Gene3D" id="1.10.150.280">
    <property type="entry name" value="AF1531-like domain"/>
    <property type="match status" value="2"/>
</dbReference>
<dbReference type="PANTHER" id="PTHR21180:SF32">
    <property type="entry name" value="ENDONUCLEASE_EXONUCLEASE_PHOSPHATASE FAMILY DOMAIN-CONTAINING PROTEIN 1"/>
    <property type="match status" value="1"/>
</dbReference>
<evidence type="ECO:0000256" key="1">
    <source>
        <dbReference type="SAM" id="Phobius"/>
    </source>
</evidence>
<dbReference type="Pfam" id="PF12836">
    <property type="entry name" value="HHH_3"/>
    <property type="match status" value="2"/>
</dbReference>
<proteinExistence type="predicted"/>
<accession>A0A2S1SGS7</accession>
<keyword evidence="3" id="KW-1185">Reference proteome</keyword>
<evidence type="ECO:0000313" key="2">
    <source>
        <dbReference type="EMBL" id="AWI25618.1"/>
    </source>
</evidence>
<feature type="transmembrane region" description="Helical" evidence="1">
    <location>
        <begin position="20"/>
        <end position="37"/>
    </location>
</feature>
<organism evidence="2 3">
    <name type="scientific">Flavobacterium pallidum</name>
    <dbReference type="NCBI Taxonomy" id="2172098"/>
    <lineage>
        <taxon>Bacteria</taxon>
        <taxon>Pseudomonadati</taxon>
        <taxon>Bacteroidota</taxon>
        <taxon>Flavobacteriia</taxon>
        <taxon>Flavobacteriales</taxon>
        <taxon>Flavobacteriaceae</taxon>
        <taxon>Flavobacterium</taxon>
    </lineage>
</organism>
<dbReference type="AlphaFoldDB" id="A0A2S1SGS7"/>
<dbReference type="SUPFAM" id="SSF47781">
    <property type="entry name" value="RuvA domain 2-like"/>
    <property type="match status" value="2"/>
</dbReference>